<proteinExistence type="predicted"/>
<dbReference type="InterPro" id="IPR001584">
    <property type="entry name" value="Integrase_cat-core"/>
</dbReference>
<accession>A0A7C3LRX7</accession>
<organism evidence="3">
    <name type="scientific">Leptospirillum ferriphilum</name>
    <dbReference type="NCBI Taxonomy" id="178606"/>
    <lineage>
        <taxon>Bacteria</taxon>
        <taxon>Pseudomonadati</taxon>
        <taxon>Nitrospirota</taxon>
        <taxon>Nitrospiria</taxon>
        <taxon>Nitrospirales</taxon>
        <taxon>Nitrospiraceae</taxon>
        <taxon>Leptospirillum</taxon>
    </lineage>
</organism>
<evidence type="ECO:0000313" key="3">
    <source>
        <dbReference type="EMBL" id="HFT93185.1"/>
    </source>
</evidence>
<dbReference type="InterPro" id="IPR025948">
    <property type="entry name" value="HTH-like_dom"/>
</dbReference>
<feature type="region of interest" description="Disordered" evidence="1">
    <location>
        <begin position="102"/>
        <end position="132"/>
    </location>
</feature>
<dbReference type="EMBL" id="DTMM01000087">
    <property type="protein sequence ID" value="HFT93185.1"/>
    <property type="molecule type" value="Genomic_DNA"/>
</dbReference>
<sequence length="270" mass="30487">MSSAVSPSTNRRYGVWVVTQEWGVPRSTFYAAQLRKEHPRSLKKRGPRTVWPDDLLTDSIRRVLEGSPFTGEGHRKVWARLRSKGIRTSKDRVLRLMRENRLLAPSRGPRSRGPRNHDGTIRTSAPDRMWGTDATGTFTRKDGAVTVFIAVDPCTSEAIGIHAARSGNRFEALEPIRQGIRKHYGAFHEKIAQGLSLRHDHGSPYVSHDFQKELRFLGVESSPSFVRAPEGNGVSERFIRTLKEQLLWVSMDMLDPAHSGQVLRGTSLRE</sequence>
<dbReference type="AlphaFoldDB" id="A0A7C3LRX7"/>
<dbReference type="PANTHER" id="PTHR46889">
    <property type="entry name" value="TRANSPOSASE INSF FOR INSERTION SEQUENCE IS3B-RELATED"/>
    <property type="match status" value="1"/>
</dbReference>
<dbReference type="InterPro" id="IPR050900">
    <property type="entry name" value="Transposase_IS3/IS150/IS904"/>
</dbReference>
<dbReference type="Gene3D" id="3.30.420.10">
    <property type="entry name" value="Ribonuclease H-like superfamily/Ribonuclease H"/>
    <property type="match status" value="1"/>
</dbReference>
<comment type="caution">
    <text evidence="3">The sequence shown here is derived from an EMBL/GenBank/DDBJ whole genome shotgun (WGS) entry which is preliminary data.</text>
</comment>
<dbReference type="PROSITE" id="PS50994">
    <property type="entry name" value="INTEGRASE"/>
    <property type="match status" value="1"/>
</dbReference>
<dbReference type="SUPFAM" id="SSF53098">
    <property type="entry name" value="Ribonuclease H-like"/>
    <property type="match status" value="1"/>
</dbReference>
<dbReference type="PANTHER" id="PTHR46889:SF4">
    <property type="entry name" value="TRANSPOSASE INSO FOR INSERTION SEQUENCE ELEMENT IS911B-RELATED"/>
    <property type="match status" value="1"/>
</dbReference>
<evidence type="ECO:0000259" key="2">
    <source>
        <dbReference type="PROSITE" id="PS50994"/>
    </source>
</evidence>
<dbReference type="GO" id="GO:0003676">
    <property type="term" value="F:nucleic acid binding"/>
    <property type="evidence" value="ECO:0007669"/>
    <property type="project" value="InterPro"/>
</dbReference>
<evidence type="ECO:0000256" key="1">
    <source>
        <dbReference type="SAM" id="MobiDB-lite"/>
    </source>
</evidence>
<reference evidence="3" key="1">
    <citation type="journal article" date="2020" name="mSystems">
        <title>Genome- and Community-Level Interaction Insights into Carbon Utilization and Element Cycling Functions of Hydrothermarchaeota in Hydrothermal Sediment.</title>
        <authorList>
            <person name="Zhou Z."/>
            <person name="Liu Y."/>
            <person name="Xu W."/>
            <person name="Pan J."/>
            <person name="Luo Z.H."/>
            <person name="Li M."/>
        </authorList>
    </citation>
    <scope>NUCLEOTIDE SEQUENCE [LARGE SCALE GENOMIC DNA]</scope>
    <source>
        <strain evidence="3">SpSt-902</strain>
    </source>
</reference>
<dbReference type="GO" id="GO:0015074">
    <property type="term" value="P:DNA integration"/>
    <property type="evidence" value="ECO:0007669"/>
    <property type="project" value="InterPro"/>
</dbReference>
<name>A0A7C3LRX7_9BACT</name>
<gene>
    <name evidence="3" type="ORF">ENX03_04460</name>
</gene>
<dbReference type="InterPro" id="IPR036397">
    <property type="entry name" value="RNaseH_sf"/>
</dbReference>
<dbReference type="InterPro" id="IPR012337">
    <property type="entry name" value="RNaseH-like_sf"/>
</dbReference>
<dbReference type="Pfam" id="PF13276">
    <property type="entry name" value="HTH_21"/>
    <property type="match status" value="1"/>
</dbReference>
<feature type="domain" description="Integrase catalytic" evidence="2">
    <location>
        <begin position="122"/>
        <end position="246"/>
    </location>
</feature>
<protein>
    <submittedName>
        <fullName evidence="3">IS3 family transposase</fullName>
    </submittedName>
</protein>